<dbReference type="AlphaFoldDB" id="A0A3S5A9B5"/>
<sequence>MPDIFKHYNQSLDALLNEAAVYVLLRPFENLPCPLSDVGNHDNYYRRQLRIRCVLLNCLDNKTKL</sequence>
<accession>A0A3S5A9B5</accession>
<comment type="caution">
    <text evidence="1">The sequence shown here is derived from an EMBL/GenBank/DDBJ whole genome shotgun (WGS) entry which is preliminary data.</text>
</comment>
<evidence type="ECO:0000313" key="1">
    <source>
        <dbReference type="EMBL" id="VEL18233.1"/>
    </source>
</evidence>
<proteinExistence type="predicted"/>
<evidence type="ECO:0000313" key="2">
    <source>
        <dbReference type="Proteomes" id="UP000784294"/>
    </source>
</evidence>
<name>A0A3S5A9B5_9PLAT</name>
<dbReference type="Proteomes" id="UP000784294">
    <property type="component" value="Unassembled WGS sequence"/>
</dbReference>
<keyword evidence="2" id="KW-1185">Reference proteome</keyword>
<organism evidence="1 2">
    <name type="scientific">Protopolystoma xenopodis</name>
    <dbReference type="NCBI Taxonomy" id="117903"/>
    <lineage>
        <taxon>Eukaryota</taxon>
        <taxon>Metazoa</taxon>
        <taxon>Spiralia</taxon>
        <taxon>Lophotrochozoa</taxon>
        <taxon>Platyhelminthes</taxon>
        <taxon>Monogenea</taxon>
        <taxon>Polyopisthocotylea</taxon>
        <taxon>Polystomatidea</taxon>
        <taxon>Polystomatidae</taxon>
        <taxon>Protopolystoma</taxon>
    </lineage>
</organism>
<gene>
    <name evidence="1" type="ORF">PXEA_LOCUS11673</name>
</gene>
<protein>
    <submittedName>
        <fullName evidence="1">Uncharacterized protein</fullName>
    </submittedName>
</protein>
<reference evidence="1" key="1">
    <citation type="submission" date="2018-11" db="EMBL/GenBank/DDBJ databases">
        <authorList>
            <consortium name="Pathogen Informatics"/>
        </authorList>
    </citation>
    <scope>NUCLEOTIDE SEQUENCE</scope>
</reference>
<dbReference type="EMBL" id="CAAALY010036090">
    <property type="protein sequence ID" value="VEL18233.1"/>
    <property type="molecule type" value="Genomic_DNA"/>
</dbReference>